<dbReference type="EMBL" id="JACEHE010000001">
    <property type="protein sequence ID" value="MBA2944291.1"/>
    <property type="molecule type" value="Genomic_DNA"/>
</dbReference>
<reference evidence="1 2" key="1">
    <citation type="submission" date="2020-07" db="EMBL/GenBank/DDBJ databases">
        <title>Streptomyces isolated from Indian soil.</title>
        <authorList>
            <person name="Mandal S."/>
            <person name="Maiti P.K."/>
        </authorList>
    </citation>
    <scope>NUCLEOTIDE SEQUENCE [LARGE SCALE GENOMIC DNA]</scope>
    <source>
        <strain evidence="1 2">PSKA28</strain>
    </source>
</reference>
<dbReference type="AlphaFoldDB" id="A0A7W0DFT0"/>
<evidence type="ECO:0000313" key="1">
    <source>
        <dbReference type="EMBL" id="MBA2944291.1"/>
    </source>
</evidence>
<gene>
    <name evidence="1" type="ORF">H1D24_00275</name>
</gene>
<protein>
    <submittedName>
        <fullName evidence="1">Uncharacterized protein</fullName>
    </submittedName>
</protein>
<comment type="caution">
    <text evidence="1">The sequence shown here is derived from an EMBL/GenBank/DDBJ whole genome shotgun (WGS) entry which is preliminary data.</text>
</comment>
<sequence>MAEYVPNELLSRLVGCRLDAVHFVLDYLELHFGSPDEQILRYLVTPSVEAPDGEVYRDGRLGYADALRALAGEEVIDTAEATGIGLRIRLPSGTVVLHPEWDELVGPEIAEYRTQDFADWMVWRSGEDSFEDLA</sequence>
<proteinExistence type="predicted"/>
<accession>A0A7W0DFT0</accession>
<name>A0A7W0DFT0_9ACTN</name>
<organism evidence="1 2">
    <name type="scientific">Streptomyces himalayensis subsp. himalayensis</name>
    <dbReference type="NCBI Taxonomy" id="2756131"/>
    <lineage>
        <taxon>Bacteria</taxon>
        <taxon>Bacillati</taxon>
        <taxon>Actinomycetota</taxon>
        <taxon>Actinomycetes</taxon>
        <taxon>Kitasatosporales</taxon>
        <taxon>Streptomycetaceae</taxon>
        <taxon>Streptomyces</taxon>
        <taxon>Streptomyces himalayensis</taxon>
    </lineage>
</organism>
<evidence type="ECO:0000313" key="2">
    <source>
        <dbReference type="Proteomes" id="UP000545761"/>
    </source>
</evidence>
<dbReference type="Proteomes" id="UP000545761">
    <property type="component" value="Unassembled WGS sequence"/>
</dbReference>